<dbReference type="RefSeq" id="WP_094092067.1">
    <property type="nucleotide sequence ID" value="NZ_CP016397.1"/>
</dbReference>
<accession>A0A222P684</accession>
<dbReference type="SUPFAM" id="SSF48452">
    <property type="entry name" value="TPR-like"/>
    <property type="match status" value="1"/>
</dbReference>
<organism evidence="2 3">
    <name type="scientific">Legionella clemsonensis</name>
    <dbReference type="NCBI Taxonomy" id="1867846"/>
    <lineage>
        <taxon>Bacteria</taxon>
        <taxon>Pseudomonadati</taxon>
        <taxon>Pseudomonadota</taxon>
        <taxon>Gammaproteobacteria</taxon>
        <taxon>Legionellales</taxon>
        <taxon>Legionellaceae</taxon>
        <taxon>Legionella</taxon>
    </lineage>
</organism>
<dbReference type="EMBL" id="CP016397">
    <property type="protein sequence ID" value="ASQ47317.1"/>
    <property type="molecule type" value="Genomic_DNA"/>
</dbReference>
<dbReference type="Pfam" id="PF13450">
    <property type="entry name" value="NAD_binding_8"/>
    <property type="match status" value="1"/>
</dbReference>
<keyword evidence="1" id="KW-0175">Coiled coil</keyword>
<keyword evidence="3" id="KW-1185">Reference proteome</keyword>
<gene>
    <name evidence="2" type="ORF">clem_13955</name>
</gene>
<dbReference type="SUPFAM" id="SSF51905">
    <property type="entry name" value="FAD/NAD(P)-binding domain"/>
    <property type="match status" value="1"/>
</dbReference>
<name>A0A222P684_9GAMM</name>
<dbReference type="OrthoDB" id="5636482at2"/>
<dbReference type="Proteomes" id="UP000201728">
    <property type="component" value="Chromosome"/>
</dbReference>
<dbReference type="InterPro" id="IPR011990">
    <property type="entry name" value="TPR-like_helical_dom_sf"/>
</dbReference>
<sequence length="604" mass="68624">MLRPKKHHIAIVGSGPIGLYAAILLKKRYGENIHVTVLDSRANSYERPGIIAKQAVQIINSSFQSKGIPEISVPDSRGEPANSVFIADLQRALLESAINHGVTLIQSSFAELEKNQIKTKEGETLSCDLLIDCSGESRAVARFTTQKFGEDSTFSIQTIAENPLKNHFIAYVHMDEENSKRCKILDLNSQDPLVYAKAMEDLREKHGWKEFAEPEMVVSKWTKEGEDARYCFYFEIPEKIAREDIKVQEAYLKDLLLLKTGQSIVFKREEGRLKFLPFDVDPKYVPNPVNTKNYAIPVVVCGDALMSPEYRFGTGVANGVRCAIELVDAIRVTPLELSIHAGQYNTAISQVIQSHLKEVTSSYQFKRNELANRDLLEAFSMYKKGFIKAKETGGEQLEDLEKIERGLISLADRLKKSADEKFRSAIEKKNKQQHFKSDMKEAELLYKSALEIYENYTPSHQSSSLLHAEKSKIYSNQAKVFFHTDRIEDAIEHAELALKIAVQYEVPTIIKNASLALENAYNKMLSDHKQNFPNDKWLEKIELNEKIANIATKYLEKDAKPYLEEIEKLRQKLKEAQEAIKKEVSTLKKETEMNDSPLDLGNLL</sequence>
<evidence type="ECO:0000256" key="1">
    <source>
        <dbReference type="SAM" id="Coils"/>
    </source>
</evidence>
<dbReference type="Gene3D" id="3.50.50.60">
    <property type="entry name" value="FAD/NAD(P)-binding domain"/>
    <property type="match status" value="1"/>
</dbReference>
<dbReference type="AlphaFoldDB" id="A0A222P684"/>
<dbReference type="KEGG" id="lcd:clem_13955"/>
<evidence type="ECO:0000313" key="3">
    <source>
        <dbReference type="Proteomes" id="UP000201728"/>
    </source>
</evidence>
<evidence type="ECO:0000313" key="2">
    <source>
        <dbReference type="EMBL" id="ASQ47317.1"/>
    </source>
</evidence>
<dbReference type="InterPro" id="IPR036188">
    <property type="entry name" value="FAD/NAD-bd_sf"/>
</dbReference>
<proteinExistence type="predicted"/>
<feature type="coiled-coil region" evidence="1">
    <location>
        <begin position="559"/>
        <end position="593"/>
    </location>
</feature>
<protein>
    <submittedName>
        <fullName evidence="2">Tryptophan halogenase</fullName>
    </submittedName>
</protein>
<reference evidence="3" key="1">
    <citation type="submission" date="2016-07" db="EMBL/GenBank/DDBJ databases">
        <authorList>
            <person name="Florea S."/>
            <person name="Webb J.S."/>
            <person name="Jaromczyk J."/>
            <person name="Schardl C.L."/>
        </authorList>
    </citation>
    <scope>NUCLEOTIDE SEQUENCE [LARGE SCALE GENOMIC DNA]</scope>
    <source>
        <strain evidence="3">CDC-D5610</strain>
    </source>
</reference>